<sequence length="56" mass="6525">MAKTLDFWFIVSGVSVYNVRSLMLSSLSDHDNETLSIFSSRTLEWSRSAVKVWYTY</sequence>
<dbReference type="EMBL" id="ML179799">
    <property type="protein sequence ID" value="THU81552.1"/>
    <property type="molecule type" value="Genomic_DNA"/>
</dbReference>
<protein>
    <submittedName>
        <fullName evidence="1">Uncharacterized protein</fullName>
    </submittedName>
</protein>
<dbReference type="AlphaFoldDB" id="A0A4S8KZN6"/>
<evidence type="ECO:0000313" key="1">
    <source>
        <dbReference type="EMBL" id="THU81552.1"/>
    </source>
</evidence>
<evidence type="ECO:0000313" key="2">
    <source>
        <dbReference type="Proteomes" id="UP000297245"/>
    </source>
</evidence>
<reference evidence="1 2" key="1">
    <citation type="journal article" date="2019" name="Nat. Ecol. Evol.">
        <title>Megaphylogeny resolves global patterns of mushroom evolution.</title>
        <authorList>
            <person name="Varga T."/>
            <person name="Krizsan K."/>
            <person name="Foldi C."/>
            <person name="Dima B."/>
            <person name="Sanchez-Garcia M."/>
            <person name="Sanchez-Ramirez S."/>
            <person name="Szollosi G.J."/>
            <person name="Szarkandi J.G."/>
            <person name="Papp V."/>
            <person name="Albert L."/>
            <person name="Andreopoulos W."/>
            <person name="Angelini C."/>
            <person name="Antonin V."/>
            <person name="Barry K.W."/>
            <person name="Bougher N.L."/>
            <person name="Buchanan P."/>
            <person name="Buyck B."/>
            <person name="Bense V."/>
            <person name="Catcheside P."/>
            <person name="Chovatia M."/>
            <person name="Cooper J."/>
            <person name="Damon W."/>
            <person name="Desjardin D."/>
            <person name="Finy P."/>
            <person name="Geml J."/>
            <person name="Haridas S."/>
            <person name="Hughes K."/>
            <person name="Justo A."/>
            <person name="Karasinski D."/>
            <person name="Kautmanova I."/>
            <person name="Kiss B."/>
            <person name="Kocsube S."/>
            <person name="Kotiranta H."/>
            <person name="LaButti K.M."/>
            <person name="Lechner B.E."/>
            <person name="Liimatainen K."/>
            <person name="Lipzen A."/>
            <person name="Lukacs Z."/>
            <person name="Mihaltcheva S."/>
            <person name="Morgado L.N."/>
            <person name="Niskanen T."/>
            <person name="Noordeloos M.E."/>
            <person name="Ohm R.A."/>
            <person name="Ortiz-Santana B."/>
            <person name="Ovrebo C."/>
            <person name="Racz N."/>
            <person name="Riley R."/>
            <person name="Savchenko A."/>
            <person name="Shiryaev A."/>
            <person name="Soop K."/>
            <person name="Spirin V."/>
            <person name="Szebenyi C."/>
            <person name="Tomsovsky M."/>
            <person name="Tulloss R.E."/>
            <person name="Uehling J."/>
            <person name="Grigoriev I.V."/>
            <person name="Vagvolgyi C."/>
            <person name="Papp T."/>
            <person name="Martin F.M."/>
            <person name="Miettinen O."/>
            <person name="Hibbett D.S."/>
            <person name="Nagy L.G."/>
        </authorList>
    </citation>
    <scope>NUCLEOTIDE SEQUENCE [LARGE SCALE GENOMIC DNA]</scope>
    <source>
        <strain evidence="1 2">CBS 962.96</strain>
    </source>
</reference>
<proteinExistence type="predicted"/>
<dbReference type="Proteomes" id="UP000297245">
    <property type="component" value="Unassembled WGS sequence"/>
</dbReference>
<name>A0A4S8KZN6_DENBC</name>
<organism evidence="1 2">
    <name type="scientific">Dendrothele bispora (strain CBS 962.96)</name>
    <dbReference type="NCBI Taxonomy" id="1314807"/>
    <lineage>
        <taxon>Eukaryota</taxon>
        <taxon>Fungi</taxon>
        <taxon>Dikarya</taxon>
        <taxon>Basidiomycota</taxon>
        <taxon>Agaricomycotina</taxon>
        <taxon>Agaricomycetes</taxon>
        <taxon>Agaricomycetidae</taxon>
        <taxon>Agaricales</taxon>
        <taxon>Agaricales incertae sedis</taxon>
        <taxon>Dendrothele</taxon>
    </lineage>
</organism>
<accession>A0A4S8KZN6</accession>
<gene>
    <name evidence="1" type="ORF">K435DRAFT_784972</name>
</gene>
<keyword evidence="2" id="KW-1185">Reference proteome</keyword>